<evidence type="ECO:0000313" key="2">
    <source>
        <dbReference type="EMBL" id="TRY94871.1"/>
    </source>
</evidence>
<feature type="compositionally biased region" description="Basic and acidic residues" evidence="1">
    <location>
        <begin position="324"/>
        <end position="350"/>
    </location>
</feature>
<feature type="region of interest" description="Disordered" evidence="1">
    <location>
        <begin position="1"/>
        <end position="79"/>
    </location>
</feature>
<name>A0A553QY28_9TELE</name>
<keyword evidence="3" id="KW-1185">Reference proteome</keyword>
<proteinExistence type="predicted"/>
<feature type="compositionally biased region" description="Basic and acidic residues" evidence="1">
    <location>
        <begin position="433"/>
        <end position="449"/>
    </location>
</feature>
<evidence type="ECO:0000313" key="3">
    <source>
        <dbReference type="Proteomes" id="UP000316079"/>
    </source>
</evidence>
<feature type="compositionally biased region" description="Polar residues" evidence="1">
    <location>
        <begin position="1"/>
        <end position="17"/>
    </location>
</feature>
<feature type="non-terminal residue" evidence="2">
    <location>
        <position position="520"/>
    </location>
</feature>
<gene>
    <name evidence="2" type="ORF">DNTS_026289</name>
</gene>
<sequence length="520" mass="57557">MQLSKKSMTDTVMNQQKKNMHQSVGHMGMARNTPERKRERGGERQSGHLMLTRTLRDTEGHSEREVHSSRSDAAQQEMISSPQEVPIITEIKLPSRSELASLRSSHETEETETDTCVRINEKVTLVKDGDWTSPRGGAYTLGVGVLEERPDPRAPDAPPARFPAVLMETQALEIPVPHKRRVILRYLRLRCFKAVQRLLSVPMLPVVHPAARLHVRLVDAPKGELLLEQRPADVVGTVEFPGPVVVEDEGEDRRVSVEEELVGLGVVVEVAEGVRFCEPGQARSRQRLQRAPLMTIFSLSDGQVMSALEHALLDDLFPPLRPLNEETHTELSIEEGGRGREGRRERDRAGGRRGGGGGRGAISKAAAARISVLLVSVPFTDCKQSCSSSAELREACAGASGEIKHVKETFGKVSNANKGGFEFEKKKKQPKKQRVEMIEKEKKESKGDSTEQAPLEAEQRIAESLFCCSLSLCRHTHTHHPSPPSANSPNRFSPRMMVMKMKAMVMEKTAVQVSAGDKLI</sequence>
<organism evidence="2 3">
    <name type="scientific">Danionella cerebrum</name>
    <dbReference type="NCBI Taxonomy" id="2873325"/>
    <lineage>
        <taxon>Eukaryota</taxon>
        <taxon>Metazoa</taxon>
        <taxon>Chordata</taxon>
        <taxon>Craniata</taxon>
        <taxon>Vertebrata</taxon>
        <taxon>Euteleostomi</taxon>
        <taxon>Actinopterygii</taxon>
        <taxon>Neopterygii</taxon>
        <taxon>Teleostei</taxon>
        <taxon>Ostariophysi</taxon>
        <taxon>Cypriniformes</taxon>
        <taxon>Danionidae</taxon>
        <taxon>Danioninae</taxon>
        <taxon>Danionella</taxon>
    </lineage>
</organism>
<accession>A0A553QY28</accession>
<dbReference type="EMBL" id="SRMA01025416">
    <property type="protein sequence ID" value="TRY94871.1"/>
    <property type="molecule type" value="Genomic_DNA"/>
</dbReference>
<dbReference type="Proteomes" id="UP000316079">
    <property type="component" value="Unassembled WGS sequence"/>
</dbReference>
<reference evidence="2 3" key="1">
    <citation type="journal article" date="2019" name="Sci. Data">
        <title>Hybrid genome assembly and annotation of Danionella translucida.</title>
        <authorList>
            <person name="Kadobianskyi M."/>
            <person name="Schulze L."/>
            <person name="Schuelke M."/>
            <person name="Judkewitz B."/>
        </authorList>
    </citation>
    <scope>NUCLEOTIDE SEQUENCE [LARGE SCALE GENOMIC DNA]</scope>
    <source>
        <strain evidence="2 3">Bolton</strain>
    </source>
</reference>
<feature type="region of interest" description="Disordered" evidence="1">
    <location>
        <begin position="424"/>
        <end position="455"/>
    </location>
</feature>
<feature type="compositionally biased region" description="Basic and acidic residues" evidence="1">
    <location>
        <begin position="54"/>
        <end position="70"/>
    </location>
</feature>
<protein>
    <submittedName>
        <fullName evidence="2">Uncharacterized protein</fullName>
    </submittedName>
</protein>
<comment type="caution">
    <text evidence="2">The sequence shown here is derived from an EMBL/GenBank/DDBJ whole genome shotgun (WGS) entry which is preliminary data.</text>
</comment>
<evidence type="ECO:0000256" key="1">
    <source>
        <dbReference type="SAM" id="MobiDB-lite"/>
    </source>
</evidence>
<feature type="region of interest" description="Disordered" evidence="1">
    <location>
        <begin position="324"/>
        <end position="361"/>
    </location>
</feature>
<feature type="compositionally biased region" description="Basic and acidic residues" evidence="1">
    <location>
        <begin position="33"/>
        <end position="46"/>
    </location>
</feature>
<dbReference type="AlphaFoldDB" id="A0A553QY28"/>